<comment type="caution">
    <text evidence="4">The sequence shown here is derived from an EMBL/GenBank/DDBJ whole genome shotgun (WGS) entry which is preliminary data.</text>
</comment>
<dbReference type="InterPro" id="IPR022171">
    <property type="entry name" value="PPE_C"/>
</dbReference>
<protein>
    <submittedName>
        <fullName evidence="4">PPE family protein</fullName>
    </submittedName>
</protein>
<dbReference type="PANTHER" id="PTHR46766">
    <property type="entry name" value="GLUTAMINE-RICH PROTEIN 2"/>
    <property type="match status" value="1"/>
</dbReference>
<proteinExistence type="inferred from homology"/>
<dbReference type="Pfam" id="PF12484">
    <property type="entry name" value="PPE-SVP"/>
    <property type="match status" value="1"/>
</dbReference>
<dbReference type="AlphaFoldDB" id="A0A7I9XYU8"/>
<evidence type="ECO:0000259" key="2">
    <source>
        <dbReference type="Pfam" id="PF00823"/>
    </source>
</evidence>
<evidence type="ECO:0000313" key="5">
    <source>
        <dbReference type="Proteomes" id="UP000465361"/>
    </source>
</evidence>
<dbReference type="FunFam" id="1.20.1260.20:FF:000001">
    <property type="entry name" value="PPE family protein PPE41"/>
    <property type="match status" value="1"/>
</dbReference>
<dbReference type="RefSeq" id="WP_163757286.1">
    <property type="nucleotide sequence ID" value="NZ_BLKW01000004.1"/>
</dbReference>
<dbReference type="PANTHER" id="PTHR46766:SF1">
    <property type="entry name" value="GLUTAMINE-RICH PROTEIN 2"/>
    <property type="match status" value="1"/>
</dbReference>
<keyword evidence="5" id="KW-1185">Reference proteome</keyword>
<evidence type="ECO:0000256" key="1">
    <source>
        <dbReference type="ARBA" id="ARBA00010652"/>
    </source>
</evidence>
<dbReference type="Proteomes" id="UP000465361">
    <property type="component" value="Unassembled WGS sequence"/>
</dbReference>
<feature type="domain" description="PPE family C-terminal" evidence="3">
    <location>
        <begin position="331"/>
        <end position="409"/>
    </location>
</feature>
<dbReference type="Gene3D" id="1.20.1260.20">
    <property type="entry name" value="PPE superfamily"/>
    <property type="match status" value="1"/>
</dbReference>
<dbReference type="InterPro" id="IPR038332">
    <property type="entry name" value="PPE_sf"/>
</dbReference>
<sequence>MDFGALPPEVNSARMYAGPGAAPMMVAASAWNSLAAELASAATGYQSVISGLTGEEWLGPASVSMAAAAAPYVAWMSTTAAQAQKAATQATAAAAAYEAAFAMTVPPSVVAANRAQLAALVATNFLGQNTPAIMATEAHYAEMWAQDAAAMYGYAASSATASQLTPFTSPTQTTNPVGIAGQAAVVAQAAASAGGAQTQTHIAQFMSTLPSVLQSMSSPASSTAPASSRLGGIGAILAALGSASASTDYPSVVLNGLSSGSATAMMYIPSTLIPNMIGYFAGPGGNAAGGPVGPLGGGLGALLAPSGPLSALGALGGGAAGSASASTSAVSAGIGHASMVGALTVPPSWAATTPASAAASASQGTGWAAAPETHLAAMPPGIPTGGMGNRNFGFGAPRYGFKPTVMARPVAAG</sequence>
<reference evidence="4 5" key="1">
    <citation type="journal article" date="2019" name="Emerg. Microbes Infect.">
        <title>Comprehensive subspecies identification of 175 nontuberculous mycobacteria species based on 7547 genomic profiles.</title>
        <authorList>
            <person name="Matsumoto Y."/>
            <person name="Kinjo T."/>
            <person name="Motooka D."/>
            <person name="Nabeya D."/>
            <person name="Jung N."/>
            <person name="Uechi K."/>
            <person name="Horii T."/>
            <person name="Iida T."/>
            <person name="Fujita J."/>
            <person name="Nakamura S."/>
        </authorList>
    </citation>
    <scope>NUCLEOTIDE SEQUENCE [LARGE SCALE GENOMIC DNA]</scope>
    <source>
        <strain evidence="4 5">JCM 17322</strain>
    </source>
</reference>
<dbReference type="Pfam" id="PF00823">
    <property type="entry name" value="PPE"/>
    <property type="match status" value="1"/>
</dbReference>
<evidence type="ECO:0000259" key="3">
    <source>
        <dbReference type="Pfam" id="PF12484"/>
    </source>
</evidence>
<evidence type="ECO:0000313" key="4">
    <source>
        <dbReference type="EMBL" id="GFG74907.1"/>
    </source>
</evidence>
<feature type="domain" description="PPE" evidence="2">
    <location>
        <begin position="2"/>
        <end position="165"/>
    </location>
</feature>
<dbReference type="EMBL" id="BLKW01000004">
    <property type="protein sequence ID" value="GFG74907.1"/>
    <property type="molecule type" value="Genomic_DNA"/>
</dbReference>
<accession>A0A7I9XYU8</accession>
<dbReference type="InterPro" id="IPR000030">
    <property type="entry name" value="PPE_dom"/>
</dbReference>
<dbReference type="GO" id="GO:0052572">
    <property type="term" value="P:response to host immune response"/>
    <property type="evidence" value="ECO:0007669"/>
    <property type="project" value="TreeGrafter"/>
</dbReference>
<dbReference type="SUPFAM" id="SSF140459">
    <property type="entry name" value="PE/PPE dimer-like"/>
    <property type="match status" value="1"/>
</dbReference>
<organism evidence="4 5">
    <name type="scientific">Mycobacterium botniense</name>
    <dbReference type="NCBI Taxonomy" id="84962"/>
    <lineage>
        <taxon>Bacteria</taxon>
        <taxon>Bacillati</taxon>
        <taxon>Actinomycetota</taxon>
        <taxon>Actinomycetes</taxon>
        <taxon>Mycobacteriales</taxon>
        <taxon>Mycobacteriaceae</taxon>
        <taxon>Mycobacterium</taxon>
    </lineage>
</organism>
<gene>
    <name evidence="4" type="primary">PPE31_5</name>
    <name evidence="4" type="ORF">MBOT_22720</name>
</gene>
<name>A0A7I9XYU8_9MYCO</name>
<comment type="similarity">
    <text evidence="1">Belongs to the mycobacterial PPE family.</text>
</comment>